<gene>
    <name evidence="3" type="ORF">HETIRDRAFT_170138</name>
</gene>
<feature type="compositionally biased region" description="Pro residues" evidence="1">
    <location>
        <begin position="577"/>
        <end position="594"/>
    </location>
</feature>
<keyword evidence="2" id="KW-1133">Transmembrane helix</keyword>
<dbReference type="AlphaFoldDB" id="W4KD62"/>
<feature type="region of interest" description="Disordered" evidence="1">
    <location>
        <begin position="565"/>
        <end position="622"/>
    </location>
</feature>
<dbReference type="OrthoDB" id="2529242at2759"/>
<sequence>MIPLIPTLALAFFSFLCSSFVILRIIIPILPPHPLSRRVPPSEFGLPNFRSLSVADKSHVWLSLCDVLALSVFVWEAVSESMGGAWGYQSAADPGSSARLWFALTVRQTCLLVVSGITLMHVRMGRSVSFGKKHWVLWAPMLVLVITSTVLAAVMSGAGMSSFFVGYVAYSTTISALSTISFTCLAVTLVIIKRNLNALNDAADPWPPAKEVEEKPRPSFATEDVDAMREGSSWITSRASSQHESISAFSFSTHHDHSYARHHPAMASNPSIPAKSSFWFNPSTHDMHARDSVPPVPPLPSAYKNQAQVYASLHEDPDPFRRSESPHAARIRMGSQSSWLTSSDGSHRTLSAWSYPTTVRDPPMMAAMASTQDLNVELLPSVSRPVTPAMSSAQVLGGYGYSPSTSEAEKGIAALAASPSGDIDVSLTRSIGWMASIWVPYALALPYFFSAFSASGSSSVMPLLLVISVTISSPILALNIVLRSPIPIPTNLFDVHSEPPSIVARAPSPQSTLPVHSREYKRSGSTTVIEGRRSTDVWVAKGDAVDGKSRVGRALMMLAPAPKLSVLPPETNDAVPSTPPLPIQDDCSPPPTVPTTPHSENSAEFGRSRKQSRTSSHFSSADESLAFTTEIMVAQRHYSAIATTMFIPRSPEKRASTGGHLTTGDLLGVSSAIPRQPTHVRSRSASSLSGPNPPMSPPPSAPLPPIPPTIRSSHYIGHRKSYSSGLDLGAVGNGEMNEIDALSAGLLPLLVPGLKLGNDVRVSEDWAVRGPPGTFSKGSKADKKARRSIKDSFGAGDESAGFATSAEFSSPDVHSTPVSRRAPRPRTSSAHKKNLSSLSGPVSGKDGAHEISAWTNATDDALEARMEEYKASADTANDRRKPVWGSESTADEEKHLALKPESDVYLQPALSGSTLARSPSGRVLRPRSSSLKLEDLPTGGNTARSSLVTLIAALDQPDKALPSAGSDVTLFDFNLGTPVAESTPVEHKRNSAASQRAASTSRRSSIVYIKSDAPAPAGSAPDDENERPGAKPLTPPSTSVRLVQWSTRSVRPLVPKQSKKLADASSPPKTTSPSGGGLRQLSLLQNRDANADGARRTQPLAAGSWKQKLRQREDAADAENAAPSGPVIGLRHKKLRALKLARSDTTKEREVLRGQEVLPDVVVRPPSETQHTEYAYTFR</sequence>
<feature type="region of interest" description="Disordered" evidence="1">
    <location>
        <begin position="981"/>
        <end position="1126"/>
    </location>
</feature>
<proteinExistence type="predicted"/>
<keyword evidence="2" id="KW-0812">Transmembrane</keyword>
<feature type="region of interest" description="Disordered" evidence="1">
    <location>
        <begin position="503"/>
        <end position="527"/>
    </location>
</feature>
<dbReference type="EMBL" id="KI925456">
    <property type="protein sequence ID" value="ETW83684.1"/>
    <property type="molecule type" value="Genomic_DNA"/>
</dbReference>
<feature type="transmembrane region" description="Helical" evidence="2">
    <location>
        <begin position="98"/>
        <end position="122"/>
    </location>
</feature>
<dbReference type="RefSeq" id="XP_009543448.1">
    <property type="nucleotide sequence ID" value="XM_009545153.1"/>
</dbReference>
<feature type="transmembrane region" description="Helical" evidence="2">
    <location>
        <begin position="167"/>
        <end position="192"/>
    </location>
</feature>
<feature type="compositionally biased region" description="Polar residues" evidence="1">
    <location>
        <begin position="1036"/>
        <end position="1049"/>
    </location>
</feature>
<evidence type="ECO:0000313" key="4">
    <source>
        <dbReference type="Proteomes" id="UP000030671"/>
    </source>
</evidence>
<protein>
    <submittedName>
        <fullName evidence="3">Uncharacterized protein</fullName>
    </submittedName>
</protein>
<feature type="compositionally biased region" description="Pro residues" evidence="1">
    <location>
        <begin position="691"/>
        <end position="708"/>
    </location>
</feature>
<dbReference type="HOGENOM" id="CLU_008677_0_0_1"/>
<feature type="region of interest" description="Disordered" evidence="1">
    <location>
        <begin position="316"/>
        <end position="347"/>
    </location>
</feature>
<keyword evidence="2" id="KW-0472">Membrane</keyword>
<evidence type="ECO:0000313" key="3">
    <source>
        <dbReference type="EMBL" id="ETW83684.1"/>
    </source>
</evidence>
<keyword evidence="4" id="KW-1185">Reference proteome</keyword>
<feature type="compositionally biased region" description="Basic and acidic residues" evidence="1">
    <location>
        <begin position="316"/>
        <end position="327"/>
    </location>
</feature>
<organism evidence="3 4">
    <name type="scientific">Heterobasidion irregulare (strain TC 32-1)</name>
    <dbReference type="NCBI Taxonomy" id="747525"/>
    <lineage>
        <taxon>Eukaryota</taxon>
        <taxon>Fungi</taxon>
        <taxon>Dikarya</taxon>
        <taxon>Basidiomycota</taxon>
        <taxon>Agaricomycotina</taxon>
        <taxon>Agaricomycetes</taxon>
        <taxon>Russulales</taxon>
        <taxon>Bondarzewiaceae</taxon>
        <taxon>Heterobasidion</taxon>
        <taxon>Heterobasidion annosum species complex</taxon>
    </lineage>
</organism>
<feature type="compositionally biased region" description="Basic residues" evidence="1">
    <location>
        <begin position="821"/>
        <end position="834"/>
    </location>
</feature>
<feature type="region of interest" description="Disordered" evidence="1">
    <location>
        <begin position="651"/>
        <end position="713"/>
    </location>
</feature>
<dbReference type="STRING" id="747525.W4KD62"/>
<feature type="transmembrane region" description="Helical" evidence="2">
    <location>
        <begin position="431"/>
        <end position="449"/>
    </location>
</feature>
<feature type="compositionally biased region" description="Low complexity" evidence="1">
    <location>
        <begin position="991"/>
        <end position="1020"/>
    </location>
</feature>
<evidence type="ECO:0000256" key="2">
    <source>
        <dbReference type="SAM" id="Phobius"/>
    </source>
</evidence>
<feature type="region of interest" description="Disordered" evidence="1">
    <location>
        <begin position="870"/>
        <end position="900"/>
    </location>
</feature>
<accession>W4KD62</accession>
<feature type="transmembrane region" description="Helical" evidence="2">
    <location>
        <begin position="6"/>
        <end position="27"/>
    </location>
</feature>
<feature type="compositionally biased region" description="Basic and acidic residues" evidence="1">
    <location>
        <begin position="891"/>
        <end position="900"/>
    </location>
</feature>
<feature type="region of interest" description="Disordered" evidence="1">
    <location>
        <begin position="912"/>
        <end position="939"/>
    </location>
</feature>
<feature type="compositionally biased region" description="Polar residues" evidence="1">
    <location>
        <begin position="334"/>
        <end position="347"/>
    </location>
</feature>
<feature type="region of interest" description="Disordered" evidence="1">
    <location>
        <begin position="766"/>
        <end position="848"/>
    </location>
</feature>
<dbReference type="InParanoid" id="W4KD62"/>
<dbReference type="GeneID" id="20668264"/>
<evidence type="ECO:0000256" key="1">
    <source>
        <dbReference type="SAM" id="MobiDB-lite"/>
    </source>
</evidence>
<dbReference type="Proteomes" id="UP000030671">
    <property type="component" value="Unassembled WGS sequence"/>
</dbReference>
<dbReference type="eggNOG" id="ENOG502SSRU">
    <property type="taxonomic scope" value="Eukaryota"/>
</dbReference>
<feature type="compositionally biased region" description="Low complexity" evidence="1">
    <location>
        <begin position="657"/>
        <end position="668"/>
    </location>
</feature>
<feature type="compositionally biased region" description="Basic and acidic residues" evidence="1">
    <location>
        <begin position="870"/>
        <end position="881"/>
    </location>
</feature>
<dbReference type="KEGG" id="hir:HETIRDRAFT_170138"/>
<feature type="transmembrane region" description="Helical" evidence="2">
    <location>
        <begin position="134"/>
        <end position="155"/>
    </location>
</feature>
<name>W4KD62_HETIT</name>
<reference evidence="3 4" key="1">
    <citation type="journal article" date="2012" name="New Phytol.">
        <title>Insight into trade-off between wood decay and parasitism from the genome of a fungal forest pathogen.</title>
        <authorList>
            <person name="Olson A."/>
            <person name="Aerts A."/>
            <person name="Asiegbu F."/>
            <person name="Belbahri L."/>
            <person name="Bouzid O."/>
            <person name="Broberg A."/>
            <person name="Canback B."/>
            <person name="Coutinho P.M."/>
            <person name="Cullen D."/>
            <person name="Dalman K."/>
            <person name="Deflorio G."/>
            <person name="van Diepen L.T."/>
            <person name="Dunand C."/>
            <person name="Duplessis S."/>
            <person name="Durling M."/>
            <person name="Gonthier P."/>
            <person name="Grimwood J."/>
            <person name="Fossdal C.G."/>
            <person name="Hansson D."/>
            <person name="Henrissat B."/>
            <person name="Hietala A."/>
            <person name="Himmelstrand K."/>
            <person name="Hoffmeister D."/>
            <person name="Hogberg N."/>
            <person name="James T.Y."/>
            <person name="Karlsson M."/>
            <person name="Kohler A."/>
            <person name="Kues U."/>
            <person name="Lee Y.H."/>
            <person name="Lin Y.C."/>
            <person name="Lind M."/>
            <person name="Lindquist E."/>
            <person name="Lombard V."/>
            <person name="Lucas S."/>
            <person name="Lunden K."/>
            <person name="Morin E."/>
            <person name="Murat C."/>
            <person name="Park J."/>
            <person name="Raffaello T."/>
            <person name="Rouze P."/>
            <person name="Salamov A."/>
            <person name="Schmutz J."/>
            <person name="Solheim H."/>
            <person name="Stahlberg J."/>
            <person name="Velez H."/>
            <person name="de Vries R.P."/>
            <person name="Wiebenga A."/>
            <person name="Woodward S."/>
            <person name="Yakovlev I."/>
            <person name="Garbelotto M."/>
            <person name="Martin F."/>
            <person name="Grigoriev I.V."/>
            <person name="Stenlid J."/>
        </authorList>
    </citation>
    <scope>NUCLEOTIDE SEQUENCE [LARGE SCALE GENOMIC DNA]</scope>
    <source>
        <strain evidence="3 4">TC 32-1</strain>
    </source>
</reference>
<feature type="compositionally biased region" description="Polar residues" evidence="1">
    <location>
        <begin position="613"/>
        <end position="622"/>
    </location>
</feature>
<feature type="compositionally biased region" description="Low complexity" evidence="1">
    <location>
        <begin position="1065"/>
        <end position="1085"/>
    </location>
</feature>